<evidence type="ECO:0000256" key="3">
    <source>
        <dbReference type="SAM" id="MobiDB-lite"/>
    </source>
</evidence>
<comment type="caution">
    <text evidence="7">The sequence shown here is derived from an EMBL/GenBank/DDBJ whole genome shotgun (WGS) entry which is preliminary data.</text>
</comment>
<dbReference type="EMBL" id="RZNH01000042">
    <property type="protein sequence ID" value="NOU61783.1"/>
    <property type="molecule type" value="Genomic_DNA"/>
</dbReference>
<dbReference type="Pfam" id="PF25975">
    <property type="entry name" value="CzcB_C"/>
    <property type="match status" value="1"/>
</dbReference>
<evidence type="ECO:0000256" key="2">
    <source>
        <dbReference type="ARBA" id="ARBA00022448"/>
    </source>
</evidence>
<organism evidence="7 8">
    <name type="scientific">Marinifilum caeruleilacunae</name>
    <dbReference type="NCBI Taxonomy" id="2499076"/>
    <lineage>
        <taxon>Bacteria</taxon>
        <taxon>Pseudomonadati</taxon>
        <taxon>Bacteroidota</taxon>
        <taxon>Bacteroidia</taxon>
        <taxon>Marinilabiliales</taxon>
        <taxon>Marinifilaceae</taxon>
    </lineage>
</organism>
<sequence length="515" mass="57282">MNKMKRYIWISFALSLLMACKPNTNSHGHDHGGHAHGPDTHAAHGEEDHSTMSLTLYNENTELFVEFPKLMLDHVSKFTTHLTNLKTYKPYTEGSVKVILMVEGKGYANTVNAPSRNGIFTPALMPKKAGSATLVFEVNSKYGKEKFVAKNIPVYKDHTEADNAAVQESGTDNEISFLKEQAWKIDFATAEVKNSNFQNIIKTTGTLQPAVNMEKQVVAKTSGVVHFSSTDIVAGKTIRKNAPLFTISGKELAGSNLSTQYTEAKLKLEKTEAEFERAKSLREDKIVTEKAFLEAKSAYENAKVQFNSINKNFTANGLSILSPVNGFVCNIYVNEGQYVEKGSVLAKVDQGSKLMLKADVYQKHLQELTHIKSANFKLPYRDKVFSTEELNGRIIAYGKDIHEEDYTTPLYFELDLTPELYAGSFVEVYLKSENAKNVLHIEKSAILEDQGLKYVFVQTGGESFEKRFIKIGADNGREVEILNGLNEGDRVVTQGAYFVKLASLAGSLPAHSHEH</sequence>
<dbReference type="Gene3D" id="2.40.50.100">
    <property type="match status" value="1"/>
</dbReference>
<dbReference type="SUPFAM" id="SSF111369">
    <property type="entry name" value="HlyD-like secretion proteins"/>
    <property type="match status" value="1"/>
</dbReference>
<comment type="similarity">
    <text evidence="1">Belongs to the membrane fusion protein (MFP) (TC 8.A.1) family.</text>
</comment>
<dbReference type="PANTHER" id="PTHR30097:SF4">
    <property type="entry name" value="SLR6042 PROTEIN"/>
    <property type="match status" value="1"/>
</dbReference>
<dbReference type="PANTHER" id="PTHR30097">
    <property type="entry name" value="CATION EFFLUX SYSTEM PROTEIN CUSB"/>
    <property type="match status" value="1"/>
</dbReference>
<evidence type="ECO:0000259" key="5">
    <source>
        <dbReference type="Pfam" id="PF25893"/>
    </source>
</evidence>
<evidence type="ECO:0000256" key="1">
    <source>
        <dbReference type="ARBA" id="ARBA00009477"/>
    </source>
</evidence>
<proteinExistence type="inferred from homology"/>
<feature type="domain" description="CzcB-like alpha-helical hairpin" evidence="5">
    <location>
        <begin position="258"/>
        <end position="310"/>
    </location>
</feature>
<dbReference type="PROSITE" id="PS51257">
    <property type="entry name" value="PROKAR_LIPOPROTEIN"/>
    <property type="match status" value="1"/>
</dbReference>
<keyword evidence="8" id="KW-1185">Reference proteome</keyword>
<dbReference type="InterPro" id="IPR058648">
    <property type="entry name" value="HH_CzcB-like"/>
</dbReference>
<dbReference type="Pfam" id="PF25893">
    <property type="entry name" value="HH_CzcB"/>
    <property type="match status" value="1"/>
</dbReference>
<reference evidence="7 8" key="1">
    <citation type="submission" date="2018-12" db="EMBL/GenBank/DDBJ databases">
        <title>Marinifilum JC070 sp. nov., a marine bacterium isolated from Yongle Blue Hole in the South China Sea.</title>
        <authorList>
            <person name="Fu T."/>
        </authorList>
    </citation>
    <scope>NUCLEOTIDE SEQUENCE [LARGE SCALE GENOMIC DNA]</scope>
    <source>
        <strain evidence="7 8">JC070</strain>
    </source>
</reference>
<evidence type="ECO:0000259" key="6">
    <source>
        <dbReference type="Pfam" id="PF25975"/>
    </source>
</evidence>
<evidence type="ECO:0000313" key="8">
    <source>
        <dbReference type="Proteomes" id="UP000732105"/>
    </source>
</evidence>
<evidence type="ECO:0000313" key="7">
    <source>
        <dbReference type="EMBL" id="NOU61783.1"/>
    </source>
</evidence>
<name>A0ABX1X038_9BACT</name>
<dbReference type="InterPro" id="IPR051909">
    <property type="entry name" value="MFP_Cation_Efflux"/>
</dbReference>
<dbReference type="Gene3D" id="1.10.287.470">
    <property type="entry name" value="Helix hairpin bin"/>
    <property type="match status" value="1"/>
</dbReference>
<protein>
    <submittedName>
        <fullName evidence="7">Efflux RND transporter periplasmic adaptor subunit</fullName>
    </submittedName>
</protein>
<feature type="chain" id="PRO_5045618275" evidence="4">
    <location>
        <begin position="19"/>
        <end position="515"/>
    </location>
</feature>
<accession>A0ABX1X038</accession>
<dbReference type="Gene3D" id="2.40.420.20">
    <property type="match status" value="1"/>
</dbReference>
<dbReference type="NCBIfam" id="TIGR01730">
    <property type="entry name" value="RND_mfp"/>
    <property type="match status" value="1"/>
</dbReference>
<feature type="signal peptide" evidence="4">
    <location>
        <begin position="1"/>
        <end position="18"/>
    </location>
</feature>
<keyword evidence="2" id="KW-0813">Transport</keyword>
<evidence type="ECO:0000256" key="4">
    <source>
        <dbReference type="SAM" id="SignalP"/>
    </source>
</evidence>
<dbReference type="Proteomes" id="UP000732105">
    <property type="component" value="Unassembled WGS sequence"/>
</dbReference>
<gene>
    <name evidence="7" type="ORF">ELS83_18465</name>
</gene>
<dbReference type="Gene3D" id="2.40.30.170">
    <property type="match status" value="1"/>
</dbReference>
<dbReference type="InterPro" id="IPR006143">
    <property type="entry name" value="RND_pump_MFP"/>
</dbReference>
<feature type="region of interest" description="Disordered" evidence="3">
    <location>
        <begin position="27"/>
        <end position="47"/>
    </location>
</feature>
<keyword evidence="4" id="KW-0732">Signal</keyword>
<feature type="domain" description="CzcB-like C-terminal circularly permuted SH3-like" evidence="6">
    <location>
        <begin position="440"/>
        <end position="500"/>
    </location>
</feature>
<dbReference type="InterPro" id="IPR058649">
    <property type="entry name" value="CzcB_C"/>
</dbReference>